<gene>
    <name evidence="1" type="ORF">SPSK_05639</name>
</gene>
<protein>
    <submittedName>
        <fullName evidence="1">Uncharacterized protein</fullName>
    </submittedName>
</protein>
<organism evidence="1 2">
    <name type="scientific">Sporothrix schenckii 1099-18</name>
    <dbReference type="NCBI Taxonomy" id="1397361"/>
    <lineage>
        <taxon>Eukaryota</taxon>
        <taxon>Fungi</taxon>
        <taxon>Dikarya</taxon>
        <taxon>Ascomycota</taxon>
        <taxon>Pezizomycotina</taxon>
        <taxon>Sordariomycetes</taxon>
        <taxon>Sordariomycetidae</taxon>
        <taxon>Ophiostomatales</taxon>
        <taxon>Ophiostomataceae</taxon>
        <taxon>Sporothrix</taxon>
    </lineage>
</organism>
<dbReference type="KEGG" id="ssck:SPSK_05639"/>
<accession>A0A0F2LTV7</accession>
<comment type="caution">
    <text evidence="1">The sequence shown here is derived from an EMBL/GenBank/DDBJ whole genome shotgun (WGS) entry which is preliminary data.</text>
</comment>
<sequence>MSLIALFANPSKPSSRVSVTATSVLRVTSFLSGLLARQDRFASLYIKFNLFSPASRAATALLRRSHQHVKHLFSASTPNHPPPPALSPQIWPSVFAVARSVSLVRVYCFDIAMPSEAESTQGMDPQKTNVLCSKGKSQAVPNPDEHVFDDAFEAFFI</sequence>
<dbReference type="EMBL" id="AXCR01000012">
    <property type="protein sequence ID" value="KJR80917.1"/>
    <property type="molecule type" value="Genomic_DNA"/>
</dbReference>
<dbReference type="VEuPathDB" id="FungiDB:SPSK_05639"/>
<dbReference type="RefSeq" id="XP_016583593.1">
    <property type="nucleotide sequence ID" value="XM_016732381.1"/>
</dbReference>
<dbReference type="GeneID" id="27667658"/>
<reference evidence="1 2" key="2">
    <citation type="journal article" date="2015" name="Eukaryot. Cell">
        <title>Asexual propagation of a virulent clone complex in a human and feline outbreak of sporotrichosis.</title>
        <authorList>
            <person name="Teixeira Mde M."/>
            <person name="Rodrigues A.M."/>
            <person name="Tsui C.K."/>
            <person name="de Almeida L.G."/>
            <person name="Van Diepeningen A.D."/>
            <person name="van den Ende B.G."/>
            <person name="Fernandes G.F."/>
            <person name="Kano R."/>
            <person name="Hamelin R.C."/>
            <person name="Lopes-Bezerra L.M."/>
            <person name="Vasconcelos A.T."/>
            <person name="de Hoog S."/>
            <person name="de Camargo Z.P."/>
            <person name="Felipe M.S."/>
        </authorList>
    </citation>
    <scope>NUCLEOTIDE SEQUENCE [LARGE SCALE GENOMIC DNA]</scope>
    <source>
        <strain evidence="1 2">1099-18</strain>
    </source>
</reference>
<evidence type="ECO:0000313" key="1">
    <source>
        <dbReference type="EMBL" id="KJR80917.1"/>
    </source>
</evidence>
<evidence type="ECO:0000313" key="2">
    <source>
        <dbReference type="Proteomes" id="UP000033710"/>
    </source>
</evidence>
<reference evidence="1 2" key="1">
    <citation type="journal article" date="2014" name="BMC Genomics">
        <title>Comparative genomics of the major fungal agents of human and animal Sporotrichosis: Sporothrix schenckii and Sporothrix brasiliensis.</title>
        <authorList>
            <person name="Teixeira M.M."/>
            <person name="de Almeida L.G."/>
            <person name="Kubitschek-Barreira P."/>
            <person name="Alves F.L."/>
            <person name="Kioshima E.S."/>
            <person name="Abadio A.K."/>
            <person name="Fernandes L."/>
            <person name="Derengowski L.S."/>
            <person name="Ferreira K.S."/>
            <person name="Souza R.C."/>
            <person name="Ruiz J.C."/>
            <person name="de Andrade N.C."/>
            <person name="Paes H.C."/>
            <person name="Nicola A.M."/>
            <person name="Albuquerque P."/>
            <person name="Gerber A.L."/>
            <person name="Martins V.P."/>
            <person name="Peconick L.D."/>
            <person name="Neto A.V."/>
            <person name="Chaucanez C.B."/>
            <person name="Silva P.A."/>
            <person name="Cunha O.L."/>
            <person name="de Oliveira F.F."/>
            <person name="dos Santos T.C."/>
            <person name="Barros A.L."/>
            <person name="Soares M.A."/>
            <person name="de Oliveira L.M."/>
            <person name="Marini M.M."/>
            <person name="Villalobos-Duno H."/>
            <person name="Cunha M.M."/>
            <person name="de Hoog S."/>
            <person name="da Silveira J.F."/>
            <person name="Henrissat B."/>
            <person name="Nino-Vega G.A."/>
            <person name="Cisalpino P.S."/>
            <person name="Mora-Montes H.M."/>
            <person name="Almeida S.R."/>
            <person name="Stajich J.E."/>
            <person name="Lopes-Bezerra L.M."/>
            <person name="Vasconcelos A.T."/>
            <person name="Felipe M.S."/>
        </authorList>
    </citation>
    <scope>NUCLEOTIDE SEQUENCE [LARGE SCALE GENOMIC DNA]</scope>
    <source>
        <strain evidence="1 2">1099-18</strain>
    </source>
</reference>
<proteinExistence type="predicted"/>
<dbReference type="Proteomes" id="UP000033710">
    <property type="component" value="Unassembled WGS sequence"/>
</dbReference>
<name>A0A0F2LTV7_SPOSC</name>
<dbReference type="AlphaFoldDB" id="A0A0F2LTV7"/>